<evidence type="ECO:0000256" key="12">
    <source>
        <dbReference type="SAM" id="Phobius"/>
    </source>
</evidence>
<gene>
    <name evidence="16" type="ORF">PLOB_00024078</name>
</gene>
<dbReference type="PANTHER" id="PTHR24416">
    <property type="entry name" value="TYROSINE-PROTEIN KINASE RECEPTOR"/>
    <property type="match status" value="1"/>
</dbReference>
<proteinExistence type="predicted"/>
<dbReference type="PANTHER" id="PTHR24416:SF550">
    <property type="entry name" value="FIBROBLAST GROWTH FACTOR RECEPTOR HOMOLOG 1-RELATED"/>
    <property type="match status" value="1"/>
</dbReference>
<dbReference type="InterPro" id="IPR013320">
    <property type="entry name" value="ConA-like_dom_sf"/>
</dbReference>
<dbReference type="InterPro" id="IPR008266">
    <property type="entry name" value="Tyr_kinase_AS"/>
</dbReference>
<feature type="transmembrane region" description="Helical" evidence="12">
    <location>
        <begin position="401"/>
        <end position="422"/>
    </location>
</feature>
<feature type="domain" description="Fibronectin type-III" evidence="15">
    <location>
        <begin position="292"/>
        <end position="387"/>
    </location>
</feature>
<feature type="domain" description="F5/8 type C" evidence="14">
    <location>
        <begin position="1"/>
        <end position="85"/>
    </location>
</feature>
<dbReference type="InterPro" id="IPR050122">
    <property type="entry name" value="RTK"/>
</dbReference>
<dbReference type="SUPFAM" id="SSF56112">
    <property type="entry name" value="Protein kinase-like (PK-like)"/>
    <property type="match status" value="1"/>
</dbReference>
<organism evidence="16 17">
    <name type="scientific">Porites lobata</name>
    <dbReference type="NCBI Taxonomy" id="104759"/>
    <lineage>
        <taxon>Eukaryota</taxon>
        <taxon>Metazoa</taxon>
        <taxon>Cnidaria</taxon>
        <taxon>Anthozoa</taxon>
        <taxon>Hexacorallia</taxon>
        <taxon>Scleractinia</taxon>
        <taxon>Fungiina</taxon>
        <taxon>Poritidae</taxon>
        <taxon>Porites</taxon>
    </lineage>
</organism>
<keyword evidence="3" id="KW-0732">Signal</keyword>
<evidence type="ECO:0000313" key="17">
    <source>
        <dbReference type="Proteomes" id="UP001159405"/>
    </source>
</evidence>
<dbReference type="InterPro" id="IPR011009">
    <property type="entry name" value="Kinase-like_dom_sf"/>
</dbReference>
<evidence type="ECO:0000256" key="7">
    <source>
        <dbReference type="ARBA" id="ARBA00022989"/>
    </source>
</evidence>
<evidence type="ECO:0000256" key="5">
    <source>
        <dbReference type="ARBA" id="ARBA00022741"/>
    </source>
</evidence>
<dbReference type="EMBL" id="CALNXK010000289">
    <property type="protein sequence ID" value="CAH3181013.1"/>
    <property type="molecule type" value="Genomic_DNA"/>
</dbReference>
<dbReference type="SMART" id="SM00219">
    <property type="entry name" value="TyrKc"/>
    <property type="match status" value="1"/>
</dbReference>
<keyword evidence="7 12" id="KW-1133">Transmembrane helix</keyword>
<keyword evidence="2 12" id="KW-0812">Transmembrane</keyword>
<dbReference type="Pfam" id="PF07714">
    <property type="entry name" value="PK_Tyr_Ser-Thr"/>
    <property type="match status" value="2"/>
</dbReference>
<dbReference type="Pfam" id="PF00754">
    <property type="entry name" value="F5_F8_type_C"/>
    <property type="match status" value="1"/>
</dbReference>
<evidence type="ECO:0000256" key="9">
    <source>
        <dbReference type="ARBA" id="ARBA00023170"/>
    </source>
</evidence>
<dbReference type="Gene3D" id="2.60.120.260">
    <property type="entry name" value="Galactose-binding domain-like"/>
    <property type="match status" value="1"/>
</dbReference>
<evidence type="ECO:0000256" key="6">
    <source>
        <dbReference type="ARBA" id="ARBA00022840"/>
    </source>
</evidence>
<evidence type="ECO:0000313" key="16">
    <source>
        <dbReference type="EMBL" id="CAH3181013.1"/>
    </source>
</evidence>
<evidence type="ECO:0000256" key="1">
    <source>
        <dbReference type="ARBA" id="ARBA00004479"/>
    </source>
</evidence>
<keyword evidence="17" id="KW-1185">Reference proteome</keyword>
<feature type="compositionally biased region" description="Basic and acidic residues" evidence="11">
    <location>
        <begin position="596"/>
        <end position="622"/>
    </location>
</feature>
<evidence type="ECO:0000259" key="13">
    <source>
        <dbReference type="PROSITE" id="PS50011"/>
    </source>
</evidence>
<evidence type="ECO:0008006" key="18">
    <source>
        <dbReference type="Google" id="ProtNLM"/>
    </source>
</evidence>
<dbReference type="Gene3D" id="1.10.510.10">
    <property type="entry name" value="Transferase(Phosphotransferase) domain 1"/>
    <property type="match status" value="1"/>
</dbReference>
<sequence length="936" mass="106278">MEKGAITDGQISSSSQLDANHEASQARLNLKGSWSAFANEAEQWLQIDLGSNPVTVTRVATQGSNLKSQWVINYTLKYGDDGLNFHLYKQQGQSEHKVRHLCRLLHCGEFVTFVKIYFGTVNHTEGWCPGSKAASFSQNGSYASVPNMNITTCDFTIAFWVKYIGVDGPILALWSKDGKLFYVTVKNSRLILSIHNTFHLQINYWNHVAVTCQQHKIKVFVNGTKEALVDQWNEYFFSSLGRYQSEYIIGNYLGLVQMPMANGVLVGAVMDLYVTGIALSAKQVSDLSKGKPITPVINKGESKIHGCKVNVTWSRKEICTITKSSVRFREIKPLGIEAEWTEHRVPSTTFHLLSLECDKEYEIGVSSWFGKVQSDWSVSWKFKTRSTERLLQFCSLTGVPILWIVLGVSVALSALVVGIIVYRKRAKRNERSSESDIAEFMLLEVPHERVTIMEELGRGAFGRVYRSVMRGLPEKKTSSKPKDHALDSHEGRIVATKVLPENATEEDKQQLVREIELMKEVGTHRNIVSMLGYWIQSHPIMLIMEYVPNGDLLQWLRNKRQQFTMKKSRQSDVVARLKPPVPERPKLVSRNLQTKDVLDENLKEEKSERNNEEGGKDGGYHCSETKEIKIDLDDVERGILIKDTPRSEMEPSCLNLGYEDDKKEEESDDVNTSFQQNERRKGSVTSVMVLPSINIAHFSKEKELTPAEALRNVEEKITIEKEEGSCEGKEDDEEDISGKEVLCYAWQIAKGMEYLASKGFIHRDLAARNILLGEDRAVKIADFGLLRHANESEIYEVTSVHKLPMKWMAPEALESGIFTFKTDVWSFGVVLWELATMGGTPYPGISPMRLCSLLKSGYRMEKPNTCSDEIYKLTMDCWKEDPNERPSFVQLIPILEEMMTEDTPYYYFRLLDQNQPCYREASATNTSKASTLDTKL</sequence>
<comment type="caution">
    <text evidence="16">The sequence shown here is derived from an EMBL/GenBank/DDBJ whole genome shotgun (WGS) entry which is preliminary data.</text>
</comment>
<dbReference type="InterPro" id="IPR008979">
    <property type="entry name" value="Galactose-bd-like_sf"/>
</dbReference>
<dbReference type="Gene3D" id="3.30.200.20">
    <property type="entry name" value="Phosphorylase Kinase, domain 1"/>
    <property type="match status" value="1"/>
</dbReference>
<evidence type="ECO:0000259" key="15">
    <source>
        <dbReference type="PROSITE" id="PS50853"/>
    </source>
</evidence>
<dbReference type="Gene3D" id="2.60.120.200">
    <property type="match status" value="1"/>
</dbReference>
<dbReference type="InterPro" id="IPR003961">
    <property type="entry name" value="FN3_dom"/>
</dbReference>
<feature type="region of interest" description="Disordered" evidence="11">
    <location>
        <begin position="588"/>
        <end position="622"/>
    </location>
</feature>
<evidence type="ECO:0000259" key="14">
    <source>
        <dbReference type="PROSITE" id="PS50022"/>
    </source>
</evidence>
<evidence type="ECO:0000256" key="8">
    <source>
        <dbReference type="ARBA" id="ARBA00023136"/>
    </source>
</evidence>
<keyword evidence="8 12" id="KW-0472">Membrane</keyword>
<feature type="region of interest" description="Disordered" evidence="11">
    <location>
        <begin position="659"/>
        <end position="678"/>
    </location>
</feature>
<dbReference type="CDD" id="cd00057">
    <property type="entry name" value="FA58C"/>
    <property type="match status" value="1"/>
</dbReference>
<dbReference type="PROSITE" id="PS50853">
    <property type="entry name" value="FN3"/>
    <property type="match status" value="1"/>
</dbReference>
<name>A0ABN8RUI4_9CNID</name>
<evidence type="ECO:0000256" key="11">
    <source>
        <dbReference type="SAM" id="MobiDB-lite"/>
    </source>
</evidence>
<evidence type="ECO:0000256" key="3">
    <source>
        <dbReference type="ARBA" id="ARBA00022729"/>
    </source>
</evidence>
<keyword evidence="10" id="KW-0325">Glycoprotein</keyword>
<dbReference type="SUPFAM" id="SSF49899">
    <property type="entry name" value="Concanavalin A-like lectins/glucanases"/>
    <property type="match status" value="1"/>
</dbReference>
<reference evidence="16 17" key="1">
    <citation type="submission" date="2022-05" db="EMBL/GenBank/DDBJ databases">
        <authorList>
            <consortium name="Genoscope - CEA"/>
            <person name="William W."/>
        </authorList>
    </citation>
    <scope>NUCLEOTIDE SEQUENCE [LARGE SCALE GENOMIC DNA]</scope>
</reference>
<dbReference type="InterPro" id="IPR000421">
    <property type="entry name" value="FA58C"/>
</dbReference>
<evidence type="ECO:0000256" key="4">
    <source>
        <dbReference type="ARBA" id="ARBA00022737"/>
    </source>
</evidence>
<keyword evidence="9" id="KW-0675">Receptor</keyword>
<accession>A0ABN8RUI4</accession>
<keyword evidence="5" id="KW-0547">Nucleotide-binding</keyword>
<dbReference type="Pfam" id="PF13385">
    <property type="entry name" value="Laminin_G_3"/>
    <property type="match status" value="1"/>
</dbReference>
<feature type="domain" description="Protein kinase" evidence="13">
    <location>
        <begin position="450"/>
        <end position="906"/>
    </location>
</feature>
<dbReference type="CDD" id="cd00192">
    <property type="entry name" value="PTKc"/>
    <property type="match status" value="1"/>
</dbReference>
<dbReference type="InterPro" id="IPR020635">
    <property type="entry name" value="Tyr_kinase_cat_dom"/>
</dbReference>
<dbReference type="PROSITE" id="PS50022">
    <property type="entry name" value="FA58C_3"/>
    <property type="match status" value="1"/>
</dbReference>
<protein>
    <recommendedName>
        <fullName evidence="18">Receptor protein-tyrosine kinase</fullName>
    </recommendedName>
</protein>
<dbReference type="SUPFAM" id="SSF49785">
    <property type="entry name" value="Galactose-binding domain-like"/>
    <property type="match status" value="1"/>
</dbReference>
<dbReference type="Gene3D" id="2.60.40.10">
    <property type="entry name" value="Immunoglobulins"/>
    <property type="match status" value="1"/>
</dbReference>
<keyword evidence="6" id="KW-0067">ATP-binding</keyword>
<evidence type="ECO:0000256" key="10">
    <source>
        <dbReference type="ARBA" id="ARBA00023180"/>
    </source>
</evidence>
<keyword evidence="4" id="KW-0677">Repeat</keyword>
<dbReference type="PROSITE" id="PS50011">
    <property type="entry name" value="PROTEIN_KINASE_DOM"/>
    <property type="match status" value="1"/>
</dbReference>
<comment type="subcellular location">
    <subcellularLocation>
        <location evidence="1">Membrane</location>
        <topology evidence="1">Single-pass type I membrane protein</topology>
    </subcellularLocation>
</comment>
<dbReference type="InterPro" id="IPR013783">
    <property type="entry name" value="Ig-like_fold"/>
</dbReference>
<dbReference type="InterPro" id="IPR000719">
    <property type="entry name" value="Prot_kinase_dom"/>
</dbReference>
<dbReference type="PROSITE" id="PS00109">
    <property type="entry name" value="PROTEIN_KINASE_TYR"/>
    <property type="match status" value="1"/>
</dbReference>
<dbReference type="Proteomes" id="UP001159405">
    <property type="component" value="Unassembled WGS sequence"/>
</dbReference>
<dbReference type="InterPro" id="IPR001245">
    <property type="entry name" value="Ser-Thr/Tyr_kinase_cat_dom"/>
</dbReference>
<evidence type="ECO:0000256" key="2">
    <source>
        <dbReference type="ARBA" id="ARBA00022692"/>
    </source>
</evidence>